<dbReference type="SUPFAM" id="SSF46785">
    <property type="entry name" value="Winged helix' DNA-binding domain"/>
    <property type="match status" value="1"/>
</dbReference>
<gene>
    <name evidence="2" type="ORF">UN64_15890</name>
</gene>
<evidence type="ECO:0000313" key="3">
    <source>
        <dbReference type="Proteomes" id="UP000188597"/>
    </source>
</evidence>
<dbReference type="Gene3D" id="1.10.10.10">
    <property type="entry name" value="Winged helix-like DNA-binding domain superfamily/Winged helix DNA-binding domain"/>
    <property type="match status" value="1"/>
</dbReference>
<dbReference type="RefSeq" id="WP_077364523.1">
    <property type="nucleotide sequence ID" value="NZ_MQMF01000003.1"/>
</dbReference>
<protein>
    <submittedName>
        <fullName evidence="2">Uncharacterized protein</fullName>
    </submittedName>
</protein>
<comment type="caution">
    <text evidence="2">The sequence shown here is derived from an EMBL/GenBank/DDBJ whole genome shotgun (WGS) entry which is preliminary data.</text>
</comment>
<feature type="compositionally biased region" description="Basic and acidic residues" evidence="1">
    <location>
        <begin position="7"/>
        <end position="20"/>
    </location>
</feature>
<evidence type="ECO:0000256" key="1">
    <source>
        <dbReference type="SAM" id="MobiDB-lite"/>
    </source>
</evidence>
<dbReference type="OrthoDB" id="2661545at2"/>
<name>A0A1V3G5V6_9BACL</name>
<sequence>MRSNRTNNERSNEYEERGDNETTATQRQGGVNGSRRIRNIQSANDLYRSEGIKRKPQIRDITTFYFLMLSYVNGNETLENGKKNDRYGACYLTYEQIIDHLNIDRPRVVWIARILEENGLIRTKKGYHGTKRYVLYFPSFASRVSEDGYLIDKNGERIMPKSTSIYKSEKQRKNK</sequence>
<dbReference type="InterPro" id="IPR036388">
    <property type="entry name" value="WH-like_DNA-bd_sf"/>
</dbReference>
<feature type="region of interest" description="Disordered" evidence="1">
    <location>
        <begin position="1"/>
        <end position="35"/>
    </location>
</feature>
<evidence type="ECO:0000313" key="2">
    <source>
        <dbReference type="EMBL" id="OOE10825.1"/>
    </source>
</evidence>
<accession>A0A1V3G5V6</accession>
<organism evidence="2 3">
    <name type="scientific">Fictibacillus arsenicus</name>
    <dbReference type="NCBI Taxonomy" id="255247"/>
    <lineage>
        <taxon>Bacteria</taxon>
        <taxon>Bacillati</taxon>
        <taxon>Bacillota</taxon>
        <taxon>Bacilli</taxon>
        <taxon>Bacillales</taxon>
        <taxon>Fictibacillaceae</taxon>
        <taxon>Fictibacillus</taxon>
    </lineage>
</organism>
<proteinExistence type="predicted"/>
<dbReference type="Proteomes" id="UP000188597">
    <property type="component" value="Unassembled WGS sequence"/>
</dbReference>
<dbReference type="InterPro" id="IPR036390">
    <property type="entry name" value="WH_DNA-bd_sf"/>
</dbReference>
<dbReference type="AlphaFoldDB" id="A0A1V3G5V6"/>
<dbReference type="EMBL" id="MQMF01000003">
    <property type="protein sequence ID" value="OOE10825.1"/>
    <property type="molecule type" value="Genomic_DNA"/>
</dbReference>
<reference evidence="2 3" key="1">
    <citation type="submission" date="2016-11" db="EMBL/GenBank/DDBJ databases">
        <authorList>
            <person name="Jaros S."/>
            <person name="Januszkiewicz K."/>
            <person name="Wedrychowicz H."/>
        </authorList>
    </citation>
    <scope>NUCLEOTIDE SEQUENCE [LARGE SCALE GENOMIC DNA]</scope>
    <source>
        <strain evidence="2 3">Con a/3</strain>
    </source>
</reference>